<organism evidence="4 5">
    <name type="scientific">Scytalidium lignicola</name>
    <name type="common">Hyphomycete</name>
    <dbReference type="NCBI Taxonomy" id="5539"/>
    <lineage>
        <taxon>Eukaryota</taxon>
        <taxon>Fungi</taxon>
        <taxon>Dikarya</taxon>
        <taxon>Ascomycota</taxon>
        <taxon>Pezizomycotina</taxon>
        <taxon>Leotiomycetes</taxon>
        <taxon>Leotiomycetes incertae sedis</taxon>
        <taxon>Scytalidium</taxon>
    </lineage>
</organism>
<dbReference type="EMBL" id="NCSJ02000001">
    <property type="protein sequence ID" value="RFU36330.1"/>
    <property type="molecule type" value="Genomic_DNA"/>
</dbReference>
<dbReference type="STRING" id="5539.A0A3E2HSI2"/>
<dbReference type="GO" id="GO:0008194">
    <property type="term" value="F:UDP-glycosyltransferase activity"/>
    <property type="evidence" value="ECO:0007669"/>
    <property type="project" value="InterPro"/>
</dbReference>
<evidence type="ECO:0000256" key="1">
    <source>
        <dbReference type="ARBA" id="ARBA00022679"/>
    </source>
</evidence>
<keyword evidence="1" id="KW-0808">Transferase</keyword>
<dbReference type="SUPFAM" id="SSF53756">
    <property type="entry name" value="UDP-Glycosyltransferase/glycogen phosphorylase"/>
    <property type="match status" value="1"/>
</dbReference>
<comment type="caution">
    <text evidence="4">The sequence shown here is derived from an EMBL/GenBank/DDBJ whole genome shotgun (WGS) entry which is preliminary data.</text>
</comment>
<dbReference type="PANTHER" id="PTHR48050">
    <property type="entry name" value="STEROL 3-BETA-GLUCOSYLTRANSFERASE"/>
    <property type="match status" value="1"/>
</dbReference>
<dbReference type="Gene3D" id="3.40.50.2000">
    <property type="entry name" value="Glycogen Phosphorylase B"/>
    <property type="match status" value="2"/>
</dbReference>
<proteinExistence type="predicted"/>
<dbReference type="GO" id="GO:0016758">
    <property type="term" value="F:hexosyltransferase activity"/>
    <property type="evidence" value="ECO:0007669"/>
    <property type="project" value="UniProtKB-ARBA"/>
</dbReference>
<evidence type="ECO:0000313" key="5">
    <source>
        <dbReference type="Proteomes" id="UP000258309"/>
    </source>
</evidence>
<dbReference type="OrthoDB" id="5835829at2759"/>
<reference evidence="4 5" key="1">
    <citation type="submission" date="2018-05" db="EMBL/GenBank/DDBJ databases">
        <title>Draft genome sequence of Scytalidium lignicola DSM 105466, a ubiquitous saprotrophic fungus.</title>
        <authorList>
            <person name="Buettner E."/>
            <person name="Gebauer A.M."/>
            <person name="Hofrichter M."/>
            <person name="Liers C."/>
            <person name="Kellner H."/>
        </authorList>
    </citation>
    <scope>NUCLEOTIDE SEQUENCE [LARGE SCALE GENOMIC DNA]</scope>
    <source>
        <strain evidence="4 5">DSM 105466</strain>
    </source>
</reference>
<feature type="non-terminal residue" evidence="4">
    <location>
        <position position="1"/>
    </location>
</feature>
<evidence type="ECO:0000313" key="4">
    <source>
        <dbReference type="EMBL" id="RFU36330.1"/>
    </source>
</evidence>
<dbReference type="InterPro" id="IPR002213">
    <property type="entry name" value="UDP_glucos_trans"/>
</dbReference>
<feature type="compositionally biased region" description="Basic and acidic residues" evidence="2">
    <location>
        <begin position="394"/>
        <end position="405"/>
    </location>
</feature>
<evidence type="ECO:0000256" key="2">
    <source>
        <dbReference type="SAM" id="MobiDB-lite"/>
    </source>
</evidence>
<dbReference type="CDD" id="cd03784">
    <property type="entry name" value="GT1_Gtf-like"/>
    <property type="match status" value="1"/>
</dbReference>
<evidence type="ECO:0000259" key="3">
    <source>
        <dbReference type="Pfam" id="PF06722"/>
    </source>
</evidence>
<dbReference type="PANTHER" id="PTHR48050:SF13">
    <property type="entry name" value="STEROL 3-BETA-GLUCOSYLTRANSFERASE UGT80A2"/>
    <property type="match status" value="1"/>
</dbReference>
<dbReference type="FunFam" id="3.40.50.2000:FF:000072">
    <property type="entry name" value="Glycosyl transferase"/>
    <property type="match status" value="1"/>
</dbReference>
<dbReference type="Proteomes" id="UP000258309">
    <property type="component" value="Unassembled WGS sequence"/>
</dbReference>
<protein>
    <recommendedName>
        <fullName evidence="3">Erythromycin biosynthesis protein CIII-like C-terminal domain-containing protein</fullName>
    </recommendedName>
</protein>
<feature type="region of interest" description="Disordered" evidence="2">
    <location>
        <begin position="377"/>
        <end position="405"/>
    </location>
</feature>
<feature type="non-terminal residue" evidence="4">
    <location>
        <position position="405"/>
    </location>
</feature>
<sequence length="405" mass="44069">MPFAGHVNPAQPIAKELVSRGHEVWWLTGEEYKEKVEITGATFVPQKHIPSFTDIPVEPDPGTSGLASAVSVLRRLFIDRIAGQVVDYQSILKTFKADALLVDLCAYGAATLRDLGGPVYATLGINPLVTLDPECPMYGTGAQPPTTVFGRTLNRIGQILAVWFFFSKLTALLNKEREKLNLPPLPGRNGFYENTRHSLQISILLVLYFRSNLKSSHLPPGGQISQPKRARKKVVHVTQGTYATDTGNLIRPTIAALANEPDILLVITTPDAETAFSDPSSLPTNVLITQFIPHMDLLPHVDVMVTNAGYNGVLIALKLGVPLVCAGRTEDKADVSSRVAWAGAGIDLKTDKPTEKQILGAVREVLKNERYKEGARKVKESFDGHNGPSEASDLLEKLGREGNVV</sequence>
<gene>
    <name evidence="4" type="ORF">B7463_g62</name>
</gene>
<dbReference type="Pfam" id="PF06722">
    <property type="entry name" value="EryCIII-like_C"/>
    <property type="match status" value="1"/>
</dbReference>
<dbReference type="AlphaFoldDB" id="A0A3E2HSI2"/>
<dbReference type="InterPro" id="IPR010610">
    <property type="entry name" value="EryCIII-like_C"/>
</dbReference>
<dbReference type="InterPro" id="IPR050426">
    <property type="entry name" value="Glycosyltransferase_28"/>
</dbReference>
<keyword evidence="5" id="KW-1185">Reference proteome</keyword>
<feature type="domain" description="Erythromycin biosynthesis protein CIII-like C-terminal" evidence="3">
    <location>
        <begin position="266"/>
        <end position="397"/>
    </location>
</feature>
<dbReference type="OMA" id="MFSIAAH"/>
<accession>A0A3E2HSI2</accession>
<name>A0A3E2HSI2_SCYLI</name>